<feature type="repeat" description="ANK" evidence="7">
    <location>
        <begin position="67"/>
        <end position="99"/>
    </location>
</feature>
<dbReference type="OrthoDB" id="1847170at2759"/>
<keyword evidence="6 8" id="KW-0472">Membrane</keyword>
<dbReference type="PANTHER" id="PTHR24186">
    <property type="entry name" value="PROTEIN PHOSPHATASE 1 REGULATORY SUBUNIT"/>
    <property type="match status" value="1"/>
</dbReference>
<sequence length="563" mass="62031">MDPSLYEAVQEGNLNAIREKKELVSTNQLTPNKNTVLHVAAQFDNSMEFALEILKIDGSLLCEVNSDGETALHVAARNGNKDVGEQMMRFAKSLDEDPEAGGRGGALKKLLSCRNRNGDTALHEAIRNNRPSMVDLMTKEDPDIANIANNELETPLFLAVDIVQGYENWIMSVNYILENCPSPAYTGPNGKTALHAAASYNQKQISENLLAKYPTVIMEVDDCGWSALHYATLCGSNEVAEKLLKADKSIAYIAAEKDNDKTALHIATCRGKVNEIEEILAYCPDCWEMVTGDGQNILHLSVKFEQREAFNFIMKKSWVGNLINQKDAEGNTPLHVYASTPLFRGRDLVNHPRAETNALNKKHMTPLDVIRFSNVHSLGKRSVIRELKAKGAISQNSLLLKKEGYLEKKDVAPMDIRKAANTHLLVATLITTVAFAAGFTIPGGYDGNDGPNEGLAILSRKAAFKAFIITDSLAMVCSASAVFLYVIGAISHNKLQRALWYSSASELVIVAMGAMVIAFMTGLYTVLEHSRELAIIECVICSFCLPFFYLLKNIHLKDFLNDL</sequence>
<evidence type="ECO:0000256" key="2">
    <source>
        <dbReference type="ARBA" id="ARBA00022692"/>
    </source>
</evidence>
<evidence type="ECO:0000256" key="7">
    <source>
        <dbReference type="PROSITE-ProRule" id="PRU00023"/>
    </source>
</evidence>
<dbReference type="Pfam" id="PF13962">
    <property type="entry name" value="PGG"/>
    <property type="match status" value="1"/>
</dbReference>
<comment type="caution">
    <text evidence="10">The sequence shown here is derived from an EMBL/GenBank/DDBJ whole genome shotgun (WGS) entry which is preliminary data.</text>
</comment>
<feature type="transmembrane region" description="Helical" evidence="8">
    <location>
        <begin position="424"/>
        <end position="442"/>
    </location>
</feature>
<name>A0A8S0RNK3_OLEEU</name>
<feature type="transmembrane region" description="Helical" evidence="8">
    <location>
        <begin position="462"/>
        <end position="487"/>
    </location>
</feature>
<accession>A0A8S0RNK3</accession>
<dbReference type="InterPro" id="IPR026961">
    <property type="entry name" value="PGG_dom"/>
</dbReference>
<keyword evidence="3" id="KW-0677">Repeat</keyword>
<keyword evidence="2 8" id="KW-0812">Transmembrane</keyword>
<dbReference type="EMBL" id="CACTIH010003651">
    <property type="protein sequence ID" value="CAA2980713.1"/>
    <property type="molecule type" value="Genomic_DNA"/>
</dbReference>
<proteinExistence type="predicted"/>
<dbReference type="InterPro" id="IPR002110">
    <property type="entry name" value="Ankyrin_rpt"/>
</dbReference>
<dbReference type="GO" id="GO:0005886">
    <property type="term" value="C:plasma membrane"/>
    <property type="evidence" value="ECO:0007669"/>
    <property type="project" value="TreeGrafter"/>
</dbReference>
<comment type="subcellular location">
    <subcellularLocation>
        <location evidence="1">Membrane</location>
        <topology evidence="1">Multi-pass membrane protein</topology>
    </subcellularLocation>
</comment>
<dbReference type="PROSITE" id="PS50088">
    <property type="entry name" value="ANK_REPEAT"/>
    <property type="match status" value="1"/>
</dbReference>
<dbReference type="Pfam" id="PF12796">
    <property type="entry name" value="Ank_2"/>
    <property type="match status" value="2"/>
</dbReference>
<reference evidence="10 11" key="1">
    <citation type="submission" date="2019-12" db="EMBL/GenBank/DDBJ databases">
        <authorList>
            <person name="Alioto T."/>
            <person name="Alioto T."/>
            <person name="Gomez Garrido J."/>
        </authorList>
    </citation>
    <scope>NUCLEOTIDE SEQUENCE [LARGE SCALE GENOMIC DNA]</scope>
</reference>
<dbReference type="Proteomes" id="UP000594638">
    <property type="component" value="Unassembled WGS sequence"/>
</dbReference>
<evidence type="ECO:0000313" key="10">
    <source>
        <dbReference type="EMBL" id="CAA2980713.1"/>
    </source>
</evidence>
<dbReference type="SMART" id="SM00248">
    <property type="entry name" value="ANK"/>
    <property type="match status" value="8"/>
</dbReference>
<evidence type="ECO:0000256" key="3">
    <source>
        <dbReference type="ARBA" id="ARBA00022737"/>
    </source>
</evidence>
<keyword evidence="4 8" id="KW-1133">Transmembrane helix</keyword>
<protein>
    <submittedName>
        <fullName evidence="10">Ankyrin repeat-containing At5g02620-like</fullName>
    </submittedName>
</protein>
<feature type="domain" description="PGG" evidence="9">
    <location>
        <begin position="416"/>
        <end position="526"/>
    </location>
</feature>
<evidence type="ECO:0000256" key="6">
    <source>
        <dbReference type="ARBA" id="ARBA00023136"/>
    </source>
</evidence>
<keyword evidence="11" id="KW-1185">Reference proteome</keyword>
<evidence type="ECO:0000256" key="1">
    <source>
        <dbReference type="ARBA" id="ARBA00004141"/>
    </source>
</evidence>
<evidence type="ECO:0000256" key="8">
    <source>
        <dbReference type="SAM" id="Phobius"/>
    </source>
</evidence>
<dbReference type="Gramene" id="OE9A089922T1">
    <property type="protein sequence ID" value="OE9A089922C1"/>
    <property type="gene ID" value="OE9A089922"/>
</dbReference>
<evidence type="ECO:0000256" key="4">
    <source>
        <dbReference type="ARBA" id="ARBA00022989"/>
    </source>
</evidence>
<dbReference type="AlphaFoldDB" id="A0A8S0RNK3"/>
<dbReference type="PROSITE" id="PS50297">
    <property type="entry name" value="ANK_REP_REGION"/>
    <property type="match status" value="1"/>
</dbReference>
<evidence type="ECO:0000259" key="9">
    <source>
        <dbReference type="Pfam" id="PF13962"/>
    </source>
</evidence>
<dbReference type="Pfam" id="PF00023">
    <property type="entry name" value="Ank"/>
    <property type="match status" value="1"/>
</dbReference>
<dbReference type="InterPro" id="IPR036770">
    <property type="entry name" value="Ankyrin_rpt-contain_sf"/>
</dbReference>
<dbReference type="SUPFAM" id="SSF48403">
    <property type="entry name" value="Ankyrin repeat"/>
    <property type="match status" value="1"/>
</dbReference>
<evidence type="ECO:0000256" key="5">
    <source>
        <dbReference type="ARBA" id="ARBA00023043"/>
    </source>
</evidence>
<organism evidence="10 11">
    <name type="scientific">Olea europaea subsp. europaea</name>
    <dbReference type="NCBI Taxonomy" id="158383"/>
    <lineage>
        <taxon>Eukaryota</taxon>
        <taxon>Viridiplantae</taxon>
        <taxon>Streptophyta</taxon>
        <taxon>Embryophyta</taxon>
        <taxon>Tracheophyta</taxon>
        <taxon>Spermatophyta</taxon>
        <taxon>Magnoliopsida</taxon>
        <taxon>eudicotyledons</taxon>
        <taxon>Gunneridae</taxon>
        <taxon>Pentapetalae</taxon>
        <taxon>asterids</taxon>
        <taxon>lamiids</taxon>
        <taxon>Lamiales</taxon>
        <taxon>Oleaceae</taxon>
        <taxon>Oleeae</taxon>
        <taxon>Olea</taxon>
    </lineage>
</organism>
<gene>
    <name evidence="10" type="ORF">OLEA9_A089922</name>
</gene>
<feature type="transmembrane region" description="Helical" evidence="8">
    <location>
        <begin position="533"/>
        <end position="551"/>
    </location>
</feature>
<dbReference type="PANTHER" id="PTHR24186:SF50">
    <property type="entry name" value="ANKYRIN REPEAT-CONTAINING PROTEIN ITN1-LIKE ISOFORM X1"/>
    <property type="match status" value="1"/>
</dbReference>
<evidence type="ECO:0000313" key="11">
    <source>
        <dbReference type="Proteomes" id="UP000594638"/>
    </source>
</evidence>
<feature type="transmembrane region" description="Helical" evidence="8">
    <location>
        <begin position="507"/>
        <end position="527"/>
    </location>
</feature>
<dbReference type="Gene3D" id="1.25.40.20">
    <property type="entry name" value="Ankyrin repeat-containing domain"/>
    <property type="match status" value="1"/>
</dbReference>
<keyword evidence="5 7" id="KW-0040">ANK repeat</keyword>